<evidence type="ECO:0000256" key="1">
    <source>
        <dbReference type="SAM" id="MobiDB-lite"/>
    </source>
</evidence>
<dbReference type="EMBL" id="VIEB01001415">
    <property type="protein sequence ID" value="TQD72359.1"/>
    <property type="molecule type" value="Genomic_DNA"/>
</dbReference>
<feature type="compositionally biased region" description="Polar residues" evidence="1">
    <location>
        <begin position="106"/>
        <end position="118"/>
    </location>
</feature>
<gene>
    <name evidence="2" type="ORF">C1H46_042091</name>
</gene>
<sequence length="118" mass="13084">MTDVLDQNFGRRRGNVVRGMGKARVRETGASSSRWKTVEVNALKEEVTQLRAEGEQMKVQLKAQDERMKAQDEEVRTCVGRVQELVQAIQMAGLQISLPAPHLAPPSTSDPSRPADTQ</sequence>
<comment type="caution">
    <text evidence="2">The sequence shown here is derived from an EMBL/GenBank/DDBJ whole genome shotgun (WGS) entry which is preliminary data.</text>
</comment>
<organism evidence="2 3">
    <name type="scientific">Malus baccata</name>
    <name type="common">Siberian crab apple</name>
    <name type="synonym">Pyrus baccata</name>
    <dbReference type="NCBI Taxonomy" id="106549"/>
    <lineage>
        <taxon>Eukaryota</taxon>
        <taxon>Viridiplantae</taxon>
        <taxon>Streptophyta</taxon>
        <taxon>Embryophyta</taxon>
        <taxon>Tracheophyta</taxon>
        <taxon>Spermatophyta</taxon>
        <taxon>Magnoliopsida</taxon>
        <taxon>eudicotyledons</taxon>
        <taxon>Gunneridae</taxon>
        <taxon>Pentapetalae</taxon>
        <taxon>rosids</taxon>
        <taxon>fabids</taxon>
        <taxon>Rosales</taxon>
        <taxon>Rosaceae</taxon>
        <taxon>Amygdaloideae</taxon>
        <taxon>Maleae</taxon>
        <taxon>Malus</taxon>
    </lineage>
</organism>
<evidence type="ECO:0000313" key="2">
    <source>
        <dbReference type="EMBL" id="TQD72359.1"/>
    </source>
</evidence>
<dbReference type="AlphaFoldDB" id="A0A540KDT5"/>
<reference evidence="2 3" key="1">
    <citation type="journal article" date="2019" name="G3 (Bethesda)">
        <title>Sequencing of a Wild Apple (Malus baccata) Genome Unravels the Differences Between Cultivated and Wild Apple Species Regarding Disease Resistance and Cold Tolerance.</title>
        <authorList>
            <person name="Chen X."/>
        </authorList>
    </citation>
    <scope>NUCLEOTIDE SEQUENCE [LARGE SCALE GENOMIC DNA]</scope>
    <source>
        <strain evidence="3">cv. Shandingzi</strain>
        <tissue evidence="2">Leaves</tissue>
    </source>
</reference>
<keyword evidence="3" id="KW-1185">Reference proteome</keyword>
<proteinExistence type="predicted"/>
<protein>
    <submittedName>
        <fullName evidence="2">Uncharacterized protein</fullName>
    </submittedName>
</protein>
<accession>A0A540KDT5</accession>
<feature type="region of interest" description="Disordered" evidence="1">
    <location>
        <begin position="99"/>
        <end position="118"/>
    </location>
</feature>
<name>A0A540KDT5_MALBA</name>
<evidence type="ECO:0000313" key="3">
    <source>
        <dbReference type="Proteomes" id="UP000315295"/>
    </source>
</evidence>
<dbReference type="Proteomes" id="UP000315295">
    <property type="component" value="Unassembled WGS sequence"/>
</dbReference>